<feature type="domain" description="Penicillin binding protein A dimerisation" evidence="4">
    <location>
        <begin position="55"/>
        <end position="107"/>
    </location>
</feature>
<evidence type="ECO:0000259" key="4">
    <source>
        <dbReference type="Pfam" id="PF21922"/>
    </source>
</evidence>
<dbReference type="Gene3D" id="3.90.1310.10">
    <property type="entry name" value="Penicillin-binding protein 2a (Domain 2)"/>
    <property type="match status" value="1"/>
</dbReference>
<dbReference type="Pfam" id="PF00905">
    <property type="entry name" value="Transpeptidase"/>
    <property type="match status" value="1"/>
</dbReference>
<keyword evidence="6" id="KW-1185">Reference proteome</keyword>
<proteinExistence type="predicted"/>
<dbReference type="PROSITE" id="PS51257">
    <property type="entry name" value="PROKAR_LIPOPROTEIN"/>
    <property type="match status" value="1"/>
</dbReference>
<dbReference type="GO" id="GO:0005886">
    <property type="term" value="C:plasma membrane"/>
    <property type="evidence" value="ECO:0007669"/>
    <property type="project" value="TreeGrafter"/>
</dbReference>
<dbReference type="GO" id="GO:0071972">
    <property type="term" value="F:peptidoglycan L,D-transpeptidase activity"/>
    <property type="evidence" value="ECO:0007669"/>
    <property type="project" value="TreeGrafter"/>
</dbReference>
<dbReference type="InterPro" id="IPR050515">
    <property type="entry name" value="Beta-lactam/transpept"/>
</dbReference>
<dbReference type="EMBL" id="JANIID010000032">
    <property type="protein sequence ID" value="MCQ8773646.1"/>
    <property type="molecule type" value="Genomic_DNA"/>
</dbReference>
<dbReference type="InterPro" id="IPR012338">
    <property type="entry name" value="Beta-lactam/transpept-like"/>
</dbReference>
<protein>
    <submittedName>
        <fullName evidence="5">Penicillin-binding transpeptidase domain-containing protein</fullName>
    </submittedName>
</protein>
<gene>
    <name evidence="5" type="ORF">NQU55_28380</name>
</gene>
<reference evidence="5" key="1">
    <citation type="submission" date="2022-06" db="EMBL/GenBank/DDBJ databases">
        <title>WGS of actinobacteria.</title>
        <authorList>
            <person name="Thawai C."/>
        </authorList>
    </citation>
    <scope>NUCLEOTIDE SEQUENCE</scope>
    <source>
        <strain evidence="5">AA8</strain>
    </source>
</reference>
<dbReference type="RefSeq" id="WP_168094372.1">
    <property type="nucleotide sequence ID" value="NZ_JAATER010000244.1"/>
</dbReference>
<dbReference type="Proteomes" id="UP001142374">
    <property type="component" value="Unassembled WGS sequence"/>
</dbReference>
<name>A0A9X2LKX2_9ACTN</name>
<evidence type="ECO:0000259" key="3">
    <source>
        <dbReference type="Pfam" id="PF00905"/>
    </source>
</evidence>
<feature type="chain" id="PRO_5040758383" evidence="2">
    <location>
        <begin position="28"/>
        <end position="406"/>
    </location>
</feature>
<evidence type="ECO:0000313" key="5">
    <source>
        <dbReference type="EMBL" id="MCQ8773646.1"/>
    </source>
</evidence>
<feature type="signal peptide" evidence="2">
    <location>
        <begin position="1"/>
        <end position="27"/>
    </location>
</feature>
<evidence type="ECO:0000256" key="2">
    <source>
        <dbReference type="SAM" id="SignalP"/>
    </source>
</evidence>
<keyword evidence="2" id="KW-0732">Signal</keyword>
<evidence type="ECO:0000313" key="6">
    <source>
        <dbReference type="Proteomes" id="UP001142374"/>
    </source>
</evidence>
<dbReference type="InterPro" id="IPR001460">
    <property type="entry name" value="PCN-bd_Tpept"/>
</dbReference>
<dbReference type="InterPro" id="IPR054120">
    <property type="entry name" value="PBPA_dimer"/>
</dbReference>
<dbReference type="PANTHER" id="PTHR30627">
    <property type="entry name" value="PEPTIDOGLYCAN D,D-TRANSPEPTIDASE"/>
    <property type="match status" value="1"/>
</dbReference>
<dbReference type="AlphaFoldDB" id="A0A9X2LKX2"/>
<feature type="region of interest" description="Disordered" evidence="1">
    <location>
        <begin position="383"/>
        <end position="406"/>
    </location>
</feature>
<dbReference type="Gene3D" id="3.40.710.10">
    <property type="entry name" value="DD-peptidase/beta-lactamase superfamily"/>
    <property type="match status" value="1"/>
</dbReference>
<evidence type="ECO:0000256" key="1">
    <source>
        <dbReference type="SAM" id="MobiDB-lite"/>
    </source>
</evidence>
<organism evidence="5 6">
    <name type="scientific">Streptomyces telluris</name>
    <dbReference type="NCBI Taxonomy" id="2720021"/>
    <lineage>
        <taxon>Bacteria</taxon>
        <taxon>Bacillati</taxon>
        <taxon>Actinomycetota</taxon>
        <taxon>Actinomycetes</taxon>
        <taxon>Kitasatosporales</taxon>
        <taxon>Streptomycetaceae</taxon>
        <taxon>Streptomyces</taxon>
    </lineage>
</organism>
<comment type="caution">
    <text evidence="5">The sequence shown here is derived from an EMBL/GenBank/DDBJ whole genome shotgun (WGS) entry which is preliminary data.</text>
</comment>
<accession>A0A9X2LKX2</accession>
<feature type="domain" description="Penicillin-binding protein transpeptidase" evidence="3">
    <location>
        <begin position="133"/>
        <end position="365"/>
    </location>
</feature>
<dbReference type="SUPFAM" id="SSF56601">
    <property type="entry name" value="beta-lactamase/transpeptidase-like"/>
    <property type="match status" value="1"/>
</dbReference>
<dbReference type="GO" id="GO:0071555">
    <property type="term" value="P:cell wall organization"/>
    <property type="evidence" value="ECO:0007669"/>
    <property type="project" value="TreeGrafter"/>
</dbReference>
<dbReference type="GO" id="GO:0008658">
    <property type="term" value="F:penicillin binding"/>
    <property type="evidence" value="ECO:0007669"/>
    <property type="project" value="InterPro"/>
</dbReference>
<dbReference type="PANTHER" id="PTHR30627:SF24">
    <property type="entry name" value="PENICILLIN-BINDING PROTEIN 4B"/>
    <property type="match status" value="1"/>
</dbReference>
<sequence>MSTTNRRRAAVAAAALMTLFGAGTAGCASGGGASEEAPKAQASPQRKAEEGLVGILVAGRSVTGTKPSGIDRAPYQRTYTDGELYSAVTGYRSLVYGASGLESIYRDVRGTVETTIDPALQRAAAEGLRGHTGAAVALDAETGRIRALVSAPSYDPSTFSGNTRADAGAWKELNAKEDHPLLNRALRQAVPAGRTFHVVVAAAALEKGLYASMDTPTRAPGGTGGCENASISHALRDGCDDVFTAMAAEVGREAVRSTAEAFGFNEKELDVPVRAVESTFGDEEAEATPLQMARVMAVIGNGGKQIGPRLVDRIAHGDGSVQKPKAYAAAGRQVIKQETAAQLRSALASGQLATRTDSDKESWSVALLRTANGGLLGAAVRADGSGPGGTVPSAPVMDRMAKAATG</sequence>
<dbReference type="Pfam" id="PF21922">
    <property type="entry name" value="PBP_dimer_2"/>
    <property type="match status" value="1"/>
</dbReference>